<dbReference type="GO" id="GO:0016787">
    <property type="term" value="F:hydrolase activity"/>
    <property type="evidence" value="ECO:0007669"/>
    <property type="project" value="UniProtKB-KW"/>
</dbReference>
<name>A0AAU8JC10_9CYAN</name>
<keyword evidence="1" id="KW-0378">Hydrolase</keyword>
<protein>
    <submittedName>
        <fullName evidence="1">Bpu10I family restriction endonuclease</fullName>
        <ecNumber evidence="1">3.1.21.-</ecNumber>
    </submittedName>
</protein>
<dbReference type="RefSeq" id="WP_354635274.1">
    <property type="nucleotide sequence ID" value="NZ_CP159837.1"/>
</dbReference>
<evidence type="ECO:0000313" key="1">
    <source>
        <dbReference type="EMBL" id="XCM36739.1"/>
    </source>
</evidence>
<gene>
    <name evidence="1" type="ORF">ABWT76_005515</name>
</gene>
<accession>A0AAU8JC10</accession>
<reference evidence="1" key="1">
    <citation type="submission" date="2024-07" db="EMBL/GenBank/DDBJ databases">
        <authorList>
            <person name="Kim Y.J."/>
            <person name="Jeong J.Y."/>
        </authorList>
    </citation>
    <scope>NUCLEOTIDE SEQUENCE</scope>
    <source>
        <strain evidence="1">GIHE-MW2</strain>
    </source>
</reference>
<dbReference type="EC" id="3.1.21.-" evidence="1"/>
<dbReference type="InterPro" id="IPR018577">
    <property type="entry name" value="Restrct_endonuc_II_Bpu10I"/>
</dbReference>
<dbReference type="EMBL" id="CP159837">
    <property type="protein sequence ID" value="XCM36739.1"/>
    <property type="molecule type" value="Genomic_DNA"/>
</dbReference>
<dbReference type="GO" id="GO:0004519">
    <property type="term" value="F:endonuclease activity"/>
    <property type="evidence" value="ECO:0007669"/>
    <property type="project" value="UniProtKB-KW"/>
</dbReference>
<sequence>MPEISRPHYTKLIACLNNRRLPESDRERLEEAIRKYHQWISDMESIERGQPDTVERLVEATNRYKRFIELDFIFDSAENFLYRQKGQLKLDNTILEEFLPQVVFRSLRGIDDSFELGLRNTFAGLSFLSSLGNLGQGGEPIIRSKDQDFILGKKLYLKSSFDREFQDCKFIESHLGYVCAECKTNLDKTMFQEAVATSRDLKTAVPGSLYFIVCEFLDMTPVSLISTQIDDVLIVRKTKRMSSNIRQEYRTPEARRNHRQEYIDFLDSSRYYSDVFQRMIDKIQSLIDDTSPSMENVLNQGHF</sequence>
<dbReference type="REBASE" id="1034447">
    <property type="entry name" value="Pra2ORF5516P"/>
</dbReference>
<dbReference type="AlphaFoldDB" id="A0AAU8JC10"/>
<proteinExistence type="predicted"/>
<organism evidence="1">
    <name type="scientific">Planktothricoides raciborskii GIHE-MW2</name>
    <dbReference type="NCBI Taxonomy" id="2792601"/>
    <lineage>
        <taxon>Bacteria</taxon>
        <taxon>Bacillati</taxon>
        <taxon>Cyanobacteriota</taxon>
        <taxon>Cyanophyceae</taxon>
        <taxon>Oscillatoriophycideae</taxon>
        <taxon>Oscillatoriales</taxon>
        <taxon>Oscillatoriaceae</taxon>
        <taxon>Planktothricoides</taxon>
    </lineage>
</organism>
<keyword evidence="1" id="KW-0255">Endonuclease</keyword>
<dbReference type="Pfam" id="PF09549">
    <property type="entry name" value="RE_Bpu10I"/>
    <property type="match status" value="1"/>
</dbReference>
<keyword evidence="1" id="KW-0540">Nuclease</keyword>